<evidence type="ECO:0000313" key="2">
    <source>
        <dbReference type="Proteomes" id="UP001157017"/>
    </source>
</evidence>
<evidence type="ECO:0000313" key="1">
    <source>
        <dbReference type="EMBL" id="GMA87956.1"/>
    </source>
</evidence>
<organism evidence="1 2">
    <name type="scientific">Angustibacter aerolatus</name>
    <dbReference type="NCBI Taxonomy" id="1162965"/>
    <lineage>
        <taxon>Bacteria</taxon>
        <taxon>Bacillati</taxon>
        <taxon>Actinomycetota</taxon>
        <taxon>Actinomycetes</taxon>
        <taxon>Kineosporiales</taxon>
        <taxon>Kineosporiaceae</taxon>
    </lineage>
</organism>
<accession>A0ABQ6JIA0</accession>
<proteinExistence type="predicted"/>
<dbReference type="InterPro" id="IPR015424">
    <property type="entry name" value="PyrdxlP-dep_Trfase"/>
</dbReference>
<dbReference type="EMBL" id="BSUZ01000001">
    <property type="protein sequence ID" value="GMA87956.1"/>
    <property type="molecule type" value="Genomic_DNA"/>
</dbReference>
<dbReference type="InterPro" id="IPR015421">
    <property type="entry name" value="PyrdxlP-dep_Trfase_major"/>
</dbReference>
<dbReference type="Gene3D" id="3.40.640.10">
    <property type="entry name" value="Type I PLP-dependent aspartate aminotransferase-like (Major domain)"/>
    <property type="match status" value="1"/>
</dbReference>
<keyword evidence="2" id="KW-1185">Reference proteome</keyword>
<sequence>MAQQAVLRAWAERTGRPAVAVHGLSHLVVHEEDALPVVQGLRTEHLTSARRPLSADDLRAAPGPFGALVVEPAAARRRLPAAHLGRA</sequence>
<dbReference type="SUPFAM" id="SSF53383">
    <property type="entry name" value="PLP-dependent transferases"/>
    <property type="match status" value="1"/>
</dbReference>
<protein>
    <submittedName>
        <fullName evidence="1">Uncharacterized protein</fullName>
    </submittedName>
</protein>
<dbReference type="Proteomes" id="UP001157017">
    <property type="component" value="Unassembled WGS sequence"/>
</dbReference>
<name>A0ABQ6JIA0_9ACTN</name>
<reference evidence="2" key="1">
    <citation type="journal article" date="2019" name="Int. J. Syst. Evol. Microbiol.">
        <title>The Global Catalogue of Microorganisms (GCM) 10K type strain sequencing project: providing services to taxonomists for standard genome sequencing and annotation.</title>
        <authorList>
            <consortium name="The Broad Institute Genomics Platform"/>
            <consortium name="The Broad Institute Genome Sequencing Center for Infectious Disease"/>
            <person name="Wu L."/>
            <person name="Ma J."/>
        </authorList>
    </citation>
    <scope>NUCLEOTIDE SEQUENCE [LARGE SCALE GENOMIC DNA]</scope>
    <source>
        <strain evidence="2">NBRC 108730</strain>
    </source>
</reference>
<gene>
    <name evidence="1" type="ORF">GCM10025868_32060</name>
</gene>
<comment type="caution">
    <text evidence="1">The sequence shown here is derived from an EMBL/GenBank/DDBJ whole genome shotgun (WGS) entry which is preliminary data.</text>
</comment>